<dbReference type="AlphaFoldDB" id="A0A1H7IFW7"/>
<keyword evidence="1" id="KW-0472">Membrane</keyword>
<protein>
    <recommendedName>
        <fullName evidence="4">DUF4012 domain-containing protein</fullName>
    </recommendedName>
</protein>
<organism evidence="2 3">
    <name type="scientific">Methanobrevibacter gottschalkii</name>
    <dbReference type="NCBI Taxonomy" id="190974"/>
    <lineage>
        <taxon>Archaea</taxon>
        <taxon>Methanobacteriati</taxon>
        <taxon>Methanobacteriota</taxon>
        <taxon>Methanomada group</taxon>
        <taxon>Methanobacteria</taxon>
        <taxon>Methanobacteriales</taxon>
        <taxon>Methanobacteriaceae</taxon>
        <taxon>Methanobrevibacter</taxon>
    </lineage>
</organism>
<name>A0A1H7IFW7_9EURY</name>
<feature type="transmembrane region" description="Helical" evidence="1">
    <location>
        <begin position="12"/>
        <end position="34"/>
    </location>
</feature>
<reference evidence="2 3" key="1">
    <citation type="submission" date="2016-10" db="EMBL/GenBank/DDBJ databases">
        <authorList>
            <person name="de Groot N.N."/>
        </authorList>
    </citation>
    <scope>NUCLEOTIDE SEQUENCE [LARGE SCALE GENOMIC DNA]</scope>
    <source>
        <strain evidence="2 3">DSM 11978</strain>
    </source>
</reference>
<proteinExistence type="predicted"/>
<evidence type="ECO:0000256" key="1">
    <source>
        <dbReference type="SAM" id="Phobius"/>
    </source>
</evidence>
<keyword evidence="1" id="KW-1133">Transmembrane helix</keyword>
<accession>A0A1H7IFW7</accession>
<sequence>MGNIMDRTKKIIIALIIIVLIILVGIIASVWFIGHDVDLDEGSKTILVCAIDESEDRPGMGACDMAFLVHLENGAIKNYTPVYPGGMTHPTAQEPAEAQSQGAGSALLLHDAFWDVDNSKGMNLAKEIVEYRTGSSVDSVVAINTKALDAILSAAAPLEVNGKIINGSGIDFIREDGSNGVSRGDAVMEIVKATANSAKDPVKKSAMINAAVDQYSKGNIIMDQQGSFVDLLASKGIETFFN</sequence>
<dbReference type="EMBL" id="FOAK01000003">
    <property type="protein sequence ID" value="SEK61401.1"/>
    <property type="molecule type" value="Genomic_DNA"/>
</dbReference>
<evidence type="ECO:0008006" key="4">
    <source>
        <dbReference type="Google" id="ProtNLM"/>
    </source>
</evidence>
<dbReference type="Pfam" id="PF13196">
    <property type="entry name" value="DUF4012"/>
    <property type="match status" value="1"/>
</dbReference>
<evidence type="ECO:0000313" key="2">
    <source>
        <dbReference type="EMBL" id="SEK61401.1"/>
    </source>
</evidence>
<keyword evidence="1" id="KW-0812">Transmembrane</keyword>
<dbReference type="InterPro" id="IPR025101">
    <property type="entry name" value="DUF4012"/>
</dbReference>
<dbReference type="Proteomes" id="UP000199506">
    <property type="component" value="Unassembled WGS sequence"/>
</dbReference>
<gene>
    <name evidence="2" type="ORF">SAMN05216439_1227</name>
</gene>
<evidence type="ECO:0000313" key="3">
    <source>
        <dbReference type="Proteomes" id="UP000199506"/>
    </source>
</evidence>